<keyword evidence="1" id="KW-0812">Transmembrane</keyword>
<evidence type="ECO:0000313" key="3">
    <source>
        <dbReference type="Proteomes" id="UP001642464"/>
    </source>
</evidence>
<feature type="non-terminal residue" evidence="2">
    <location>
        <position position="208"/>
    </location>
</feature>
<dbReference type="EMBL" id="CAXAMM010041437">
    <property type="protein sequence ID" value="CAK9099387.1"/>
    <property type="molecule type" value="Genomic_DNA"/>
</dbReference>
<feature type="transmembrane region" description="Helical" evidence="1">
    <location>
        <begin position="37"/>
        <end position="54"/>
    </location>
</feature>
<organism evidence="2 3">
    <name type="scientific">Durusdinium trenchii</name>
    <dbReference type="NCBI Taxonomy" id="1381693"/>
    <lineage>
        <taxon>Eukaryota</taxon>
        <taxon>Sar</taxon>
        <taxon>Alveolata</taxon>
        <taxon>Dinophyceae</taxon>
        <taxon>Suessiales</taxon>
        <taxon>Symbiodiniaceae</taxon>
        <taxon>Durusdinium</taxon>
    </lineage>
</organism>
<gene>
    <name evidence="2" type="ORF">SCF082_LOCUS46547</name>
</gene>
<name>A0ABP0RFM5_9DINO</name>
<keyword evidence="1" id="KW-0472">Membrane</keyword>
<evidence type="ECO:0000313" key="2">
    <source>
        <dbReference type="EMBL" id="CAK9099387.1"/>
    </source>
</evidence>
<protein>
    <submittedName>
        <fullName evidence="2">Uncharacterized protein</fullName>
    </submittedName>
</protein>
<proteinExistence type="predicted"/>
<comment type="caution">
    <text evidence="2">The sequence shown here is derived from an EMBL/GenBank/DDBJ whole genome shotgun (WGS) entry which is preliminary data.</text>
</comment>
<reference evidence="2 3" key="1">
    <citation type="submission" date="2024-02" db="EMBL/GenBank/DDBJ databases">
        <authorList>
            <person name="Chen Y."/>
            <person name="Shah S."/>
            <person name="Dougan E. K."/>
            <person name="Thang M."/>
            <person name="Chan C."/>
        </authorList>
    </citation>
    <scope>NUCLEOTIDE SEQUENCE [LARGE SCALE GENOMIC DNA]</scope>
</reference>
<keyword evidence="3" id="KW-1185">Reference proteome</keyword>
<evidence type="ECO:0000256" key="1">
    <source>
        <dbReference type="SAM" id="Phobius"/>
    </source>
</evidence>
<dbReference type="Proteomes" id="UP001642464">
    <property type="component" value="Unassembled WGS sequence"/>
</dbReference>
<keyword evidence="1" id="KW-1133">Transmembrane helix</keyword>
<sequence>MASPEHLDLRFWRGRDVVGDVLKNAAGPVGSSELGRTGSLLVGLLYILVGMAVRKAPWITAQRCEGIRSITFKVLFPIYLLRTLWAINMSLGLAIIAPLSCVFHLLWFFVSQQLATFTPEAAEVQAESGQPYICLAGWALLISQGENMAFTYPLLAEASSPVEALASAMMWDLGANIWLCQGFLWGIATLYSPQVQAGAYTQICSSAT</sequence>
<accession>A0ABP0RFM5</accession>
<feature type="transmembrane region" description="Helical" evidence="1">
    <location>
        <begin position="91"/>
        <end position="110"/>
    </location>
</feature>